<dbReference type="PANTHER" id="PTHR24305">
    <property type="entry name" value="CYTOCHROME P450"/>
    <property type="match status" value="1"/>
</dbReference>
<dbReference type="EMBL" id="JAPEVB010000001">
    <property type="protein sequence ID" value="KAJ4395993.1"/>
    <property type="molecule type" value="Genomic_DNA"/>
</dbReference>
<evidence type="ECO:0000256" key="7">
    <source>
        <dbReference type="ARBA" id="ARBA00023033"/>
    </source>
</evidence>
<evidence type="ECO:0000256" key="4">
    <source>
        <dbReference type="ARBA" id="ARBA00022723"/>
    </source>
</evidence>
<sequence length="575" mass="64744">MAVLQDAVAAWPLFSSKGLVVNVVLILMLVQVIWFLYSGIRIRLRFRKLQAQGIDIAAPYSFFLGHLPLIRKLSSKLPHDANNVYSTRDFATNWQKYFPNAAAAPAVVYLDLWPVASSPIAVLTDPGLSQQLVSGRFPPRHDQLKRLARAIAGKRNLFEWDGAEHRLWRTRLNPGFSIRSLQSHIAKGRIVDEVQLFAKRMKESAGPDGAWGTPFQMFPKAVDLTFDIICGVMLGFSPGEQENGPTEFQIALRTLATEYMAFSSLLILHKKLNPFWHLRYYQYHETLRQALLPHIHRNLNAQKPQSKDSSFPTTIVDLTLAEIQRETESPKSKNDFIEDVIGLTKQFIFAGHDTTAIALTYTLHFMSRNPDTLQKMREEHDQVFGKDPSQAPELLRASPHLLGSLPYTTAAIKETLRLTSIAASIREAVPGFTLRDEKTGKVYPTDGFILTSGVRNLHHSSDVWPRVTEYLPERFLAAEGDPLCARRGHAWRPFEIGPMSCIGQELAMMELKMALVFTAREVEFEAALEEWDKLQGKGGSPRPIIDGDTVYQSSVSPLGPPVEGLPMRVRLLSRR</sequence>
<evidence type="ECO:0000256" key="2">
    <source>
        <dbReference type="ARBA" id="ARBA00005179"/>
    </source>
</evidence>
<dbReference type="PANTHER" id="PTHR24305:SF107">
    <property type="entry name" value="P450, PUTATIVE (EUROFUNG)-RELATED"/>
    <property type="match status" value="1"/>
</dbReference>
<comment type="cofactor">
    <cofactor evidence="1 8">
        <name>heme</name>
        <dbReference type="ChEBI" id="CHEBI:30413"/>
    </cofactor>
</comment>
<feature type="transmembrane region" description="Helical" evidence="9">
    <location>
        <begin position="20"/>
        <end position="40"/>
    </location>
</feature>
<name>A0A9W8Z1H2_9PEZI</name>
<protein>
    <recommendedName>
        <fullName evidence="12">Cytochrome P450</fullName>
    </recommendedName>
</protein>
<dbReference type="AlphaFoldDB" id="A0A9W8Z1H2"/>
<dbReference type="Proteomes" id="UP001140453">
    <property type="component" value="Unassembled WGS sequence"/>
</dbReference>
<keyword evidence="5" id="KW-0560">Oxidoreductase</keyword>
<dbReference type="InterPro" id="IPR050121">
    <property type="entry name" value="Cytochrome_P450_monoxygenase"/>
</dbReference>
<evidence type="ECO:0000256" key="9">
    <source>
        <dbReference type="SAM" id="Phobius"/>
    </source>
</evidence>
<dbReference type="GO" id="GO:0016705">
    <property type="term" value="F:oxidoreductase activity, acting on paired donors, with incorporation or reduction of molecular oxygen"/>
    <property type="evidence" value="ECO:0007669"/>
    <property type="project" value="InterPro"/>
</dbReference>
<evidence type="ECO:0000313" key="10">
    <source>
        <dbReference type="EMBL" id="KAJ4395993.1"/>
    </source>
</evidence>
<evidence type="ECO:0000256" key="5">
    <source>
        <dbReference type="ARBA" id="ARBA00023002"/>
    </source>
</evidence>
<evidence type="ECO:0000313" key="11">
    <source>
        <dbReference type="Proteomes" id="UP001140453"/>
    </source>
</evidence>
<dbReference type="PRINTS" id="PR00385">
    <property type="entry name" value="P450"/>
</dbReference>
<dbReference type="GO" id="GO:0020037">
    <property type="term" value="F:heme binding"/>
    <property type="evidence" value="ECO:0007669"/>
    <property type="project" value="InterPro"/>
</dbReference>
<gene>
    <name evidence="10" type="ORF">N0V93_000209</name>
</gene>
<evidence type="ECO:0000256" key="1">
    <source>
        <dbReference type="ARBA" id="ARBA00001971"/>
    </source>
</evidence>
<keyword evidence="9" id="KW-0472">Membrane</keyword>
<dbReference type="InterPro" id="IPR001128">
    <property type="entry name" value="Cyt_P450"/>
</dbReference>
<organism evidence="10 11">
    <name type="scientific">Gnomoniopsis smithogilvyi</name>
    <dbReference type="NCBI Taxonomy" id="1191159"/>
    <lineage>
        <taxon>Eukaryota</taxon>
        <taxon>Fungi</taxon>
        <taxon>Dikarya</taxon>
        <taxon>Ascomycota</taxon>
        <taxon>Pezizomycotina</taxon>
        <taxon>Sordariomycetes</taxon>
        <taxon>Sordariomycetidae</taxon>
        <taxon>Diaporthales</taxon>
        <taxon>Gnomoniaceae</taxon>
        <taxon>Gnomoniopsis</taxon>
    </lineage>
</organism>
<dbReference type="OrthoDB" id="10029320at2759"/>
<keyword evidence="6 8" id="KW-0408">Iron</keyword>
<dbReference type="GO" id="GO:0004497">
    <property type="term" value="F:monooxygenase activity"/>
    <property type="evidence" value="ECO:0007669"/>
    <property type="project" value="UniProtKB-KW"/>
</dbReference>
<comment type="pathway">
    <text evidence="2">Secondary metabolite biosynthesis.</text>
</comment>
<feature type="binding site" description="axial binding residue" evidence="8">
    <location>
        <position position="501"/>
    </location>
    <ligand>
        <name>heme</name>
        <dbReference type="ChEBI" id="CHEBI:30413"/>
    </ligand>
    <ligandPart>
        <name>Fe</name>
        <dbReference type="ChEBI" id="CHEBI:18248"/>
    </ligandPart>
</feature>
<evidence type="ECO:0000256" key="6">
    <source>
        <dbReference type="ARBA" id="ARBA00023004"/>
    </source>
</evidence>
<dbReference type="InterPro" id="IPR002401">
    <property type="entry name" value="Cyt_P450_E_grp-I"/>
</dbReference>
<dbReference type="PRINTS" id="PR00463">
    <property type="entry name" value="EP450I"/>
</dbReference>
<keyword evidence="3 8" id="KW-0349">Heme</keyword>
<accession>A0A9W8Z1H2</accession>
<reference evidence="10" key="1">
    <citation type="submission" date="2022-10" db="EMBL/GenBank/DDBJ databases">
        <title>Tapping the CABI collections for fungal endophytes: first genome assemblies for Collariella, Neodidymelliopsis, Ascochyta clinopodiicola, Didymella pomorum, Didymosphaeria variabile, Neocosmospora piperis and Neocucurbitaria cava.</title>
        <authorList>
            <person name="Hill R."/>
        </authorList>
    </citation>
    <scope>NUCLEOTIDE SEQUENCE</scope>
    <source>
        <strain evidence="10">IMI 355082</strain>
    </source>
</reference>
<keyword evidence="11" id="KW-1185">Reference proteome</keyword>
<keyword evidence="4 8" id="KW-0479">Metal-binding</keyword>
<evidence type="ECO:0008006" key="12">
    <source>
        <dbReference type="Google" id="ProtNLM"/>
    </source>
</evidence>
<evidence type="ECO:0000256" key="3">
    <source>
        <dbReference type="ARBA" id="ARBA00022617"/>
    </source>
</evidence>
<keyword evidence="9" id="KW-1133">Transmembrane helix</keyword>
<keyword evidence="7" id="KW-0503">Monooxygenase</keyword>
<dbReference type="SUPFAM" id="SSF48264">
    <property type="entry name" value="Cytochrome P450"/>
    <property type="match status" value="1"/>
</dbReference>
<comment type="caution">
    <text evidence="10">The sequence shown here is derived from an EMBL/GenBank/DDBJ whole genome shotgun (WGS) entry which is preliminary data.</text>
</comment>
<dbReference type="Gene3D" id="1.10.630.10">
    <property type="entry name" value="Cytochrome P450"/>
    <property type="match status" value="1"/>
</dbReference>
<dbReference type="GO" id="GO:0005506">
    <property type="term" value="F:iron ion binding"/>
    <property type="evidence" value="ECO:0007669"/>
    <property type="project" value="InterPro"/>
</dbReference>
<evidence type="ECO:0000256" key="8">
    <source>
        <dbReference type="PIRSR" id="PIRSR602401-1"/>
    </source>
</evidence>
<keyword evidence="9" id="KW-0812">Transmembrane</keyword>
<proteinExistence type="predicted"/>
<dbReference type="Pfam" id="PF00067">
    <property type="entry name" value="p450"/>
    <property type="match status" value="1"/>
</dbReference>
<dbReference type="InterPro" id="IPR036396">
    <property type="entry name" value="Cyt_P450_sf"/>
</dbReference>